<gene>
    <name evidence="2" type="ORF">PANT1444_LOCUS2914</name>
    <name evidence="3" type="ORF">PANT1444_LOCUS2916</name>
</gene>
<name>A0A6T7NMI5_9EUKA</name>
<keyword evidence="1" id="KW-0732">Signal</keyword>
<reference evidence="2" key="1">
    <citation type="submission" date="2021-01" db="EMBL/GenBank/DDBJ databases">
        <authorList>
            <person name="Corre E."/>
            <person name="Pelletier E."/>
            <person name="Niang G."/>
            <person name="Scheremetjew M."/>
            <person name="Finn R."/>
            <person name="Kale V."/>
            <person name="Holt S."/>
            <person name="Cochrane G."/>
            <person name="Meng A."/>
            <person name="Brown T."/>
            <person name="Cohen L."/>
        </authorList>
    </citation>
    <scope>NUCLEOTIDE SEQUENCE</scope>
    <source>
        <strain evidence="2">CCMP1374</strain>
    </source>
</reference>
<dbReference type="AlphaFoldDB" id="A0A6T7NMI5"/>
<evidence type="ECO:0000313" key="3">
    <source>
        <dbReference type="EMBL" id="CAD8472451.1"/>
    </source>
</evidence>
<proteinExistence type="predicted"/>
<feature type="signal peptide" evidence="1">
    <location>
        <begin position="1"/>
        <end position="24"/>
    </location>
</feature>
<feature type="chain" id="PRO_5036191709" description="Secreted protein" evidence="1">
    <location>
        <begin position="25"/>
        <end position="128"/>
    </location>
</feature>
<dbReference type="EMBL" id="HBEP01005246">
    <property type="protein sequence ID" value="CAD8472448.1"/>
    <property type="molecule type" value="Transcribed_RNA"/>
</dbReference>
<evidence type="ECO:0000313" key="2">
    <source>
        <dbReference type="EMBL" id="CAD8472448.1"/>
    </source>
</evidence>
<sequence>MQLCGLVLVLRGHGLLIVMSKTQPSSIIVPGFICESVVACWHNQHRELPAPADVACSASRFGQLVLHVENGLLEIFLAVCGSSTPASSCQDERRQHDELCRCCCCAAAWPSRARAAPAPQLACTRTPA</sequence>
<accession>A0A6T7NMI5</accession>
<protein>
    <recommendedName>
        <fullName evidence="4">Secreted protein</fullName>
    </recommendedName>
</protein>
<dbReference type="EMBL" id="HBEP01005250">
    <property type="protein sequence ID" value="CAD8472451.1"/>
    <property type="molecule type" value="Transcribed_RNA"/>
</dbReference>
<evidence type="ECO:0000256" key="1">
    <source>
        <dbReference type="SAM" id="SignalP"/>
    </source>
</evidence>
<organism evidence="2">
    <name type="scientific">Phaeocystis antarctica</name>
    <dbReference type="NCBI Taxonomy" id="33657"/>
    <lineage>
        <taxon>Eukaryota</taxon>
        <taxon>Haptista</taxon>
        <taxon>Haptophyta</taxon>
        <taxon>Prymnesiophyceae</taxon>
        <taxon>Phaeocystales</taxon>
        <taxon>Phaeocystaceae</taxon>
        <taxon>Phaeocystis</taxon>
    </lineage>
</organism>
<evidence type="ECO:0008006" key="4">
    <source>
        <dbReference type="Google" id="ProtNLM"/>
    </source>
</evidence>